<keyword evidence="1" id="KW-0134">Cell wall</keyword>
<feature type="signal peptide" evidence="9">
    <location>
        <begin position="1"/>
        <end position="31"/>
    </location>
</feature>
<dbReference type="EMBL" id="QSVF01000002">
    <property type="protein sequence ID" value="RGO13101.1"/>
    <property type="molecule type" value="Genomic_DNA"/>
</dbReference>
<dbReference type="InterPro" id="IPR000421">
    <property type="entry name" value="FA58C"/>
</dbReference>
<dbReference type="PANTHER" id="PTHR13170:SF16">
    <property type="entry name" value="PROTEIN O-GLCNACASE"/>
    <property type="match status" value="1"/>
</dbReference>
<name>A0A3E5FTS8_9FIRM</name>
<evidence type="ECO:0000256" key="5">
    <source>
        <dbReference type="ARBA" id="ARBA00023088"/>
    </source>
</evidence>
<dbReference type="SUPFAM" id="SSF55545">
    <property type="entry name" value="beta-N-acetylhexosaminidase-like domain"/>
    <property type="match status" value="1"/>
</dbReference>
<keyword evidence="3 9" id="KW-0732">Signal</keyword>
<feature type="region of interest" description="Disordered" evidence="8">
    <location>
        <begin position="1209"/>
        <end position="1238"/>
    </location>
</feature>
<dbReference type="Proteomes" id="UP000261087">
    <property type="component" value="Unassembled WGS sequence"/>
</dbReference>
<dbReference type="PROSITE" id="PS52009">
    <property type="entry name" value="GH84"/>
    <property type="match status" value="1"/>
</dbReference>
<keyword evidence="6 7" id="KW-0326">Glycosidase</keyword>
<dbReference type="InterPro" id="IPR051822">
    <property type="entry name" value="Glycosyl_Hydrolase_84"/>
</dbReference>
<evidence type="ECO:0000256" key="8">
    <source>
        <dbReference type="SAM" id="MobiDB-lite"/>
    </source>
</evidence>
<dbReference type="InterPro" id="IPR029018">
    <property type="entry name" value="Hex-like_dom2"/>
</dbReference>
<dbReference type="Pfam" id="PF00746">
    <property type="entry name" value="Gram_pos_anchor"/>
    <property type="match status" value="1"/>
</dbReference>
<dbReference type="InterPro" id="IPR008979">
    <property type="entry name" value="Galactose-bd-like_sf"/>
</dbReference>
<feature type="compositionally biased region" description="Low complexity" evidence="8">
    <location>
        <begin position="1210"/>
        <end position="1225"/>
    </location>
</feature>
<dbReference type="Gene3D" id="3.20.20.80">
    <property type="entry name" value="Glycosidases"/>
    <property type="match status" value="1"/>
</dbReference>
<evidence type="ECO:0000256" key="4">
    <source>
        <dbReference type="ARBA" id="ARBA00022801"/>
    </source>
</evidence>
<reference evidence="11 12" key="1">
    <citation type="submission" date="2018-08" db="EMBL/GenBank/DDBJ databases">
        <title>A genome reference for cultivated species of the human gut microbiota.</title>
        <authorList>
            <person name="Zou Y."/>
            <person name="Xue W."/>
            <person name="Luo G."/>
        </authorList>
    </citation>
    <scope>NUCLEOTIDE SEQUENCE [LARGE SCALE GENOMIC DNA]</scope>
    <source>
        <strain evidence="11 12">OM02-6</strain>
    </source>
</reference>
<comment type="similarity">
    <text evidence="7">Belongs to the glycosyl hydrolase 84 family.</text>
</comment>
<dbReference type="GO" id="GO:1901135">
    <property type="term" value="P:carbohydrate derivative metabolic process"/>
    <property type="evidence" value="ECO:0007669"/>
    <property type="project" value="UniProtKB-ARBA"/>
</dbReference>
<evidence type="ECO:0000256" key="2">
    <source>
        <dbReference type="ARBA" id="ARBA00022525"/>
    </source>
</evidence>
<evidence type="ECO:0000313" key="12">
    <source>
        <dbReference type="Proteomes" id="UP000261087"/>
    </source>
</evidence>
<dbReference type="NCBIfam" id="TIGR01167">
    <property type="entry name" value="LPXTG_anchor"/>
    <property type="match status" value="1"/>
</dbReference>
<accession>A0A3E5FTS8</accession>
<feature type="domain" description="GH84" evidence="10">
    <location>
        <begin position="183"/>
        <end position="455"/>
    </location>
</feature>
<evidence type="ECO:0000313" key="11">
    <source>
        <dbReference type="EMBL" id="RGO13101.1"/>
    </source>
</evidence>
<dbReference type="PANTHER" id="PTHR13170">
    <property type="entry name" value="O-GLCNACASE"/>
    <property type="match status" value="1"/>
</dbReference>
<evidence type="ECO:0000256" key="6">
    <source>
        <dbReference type="ARBA" id="ARBA00023295"/>
    </source>
</evidence>
<evidence type="ECO:0000256" key="1">
    <source>
        <dbReference type="ARBA" id="ARBA00022512"/>
    </source>
</evidence>
<feature type="chain" id="PRO_5017611824" evidence="9">
    <location>
        <begin position="32"/>
        <end position="1264"/>
    </location>
</feature>
<dbReference type="Pfam" id="PF00754">
    <property type="entry name" value="F5_F8_type_C"/>
    <property type="match status" value="2"/>
</dbReference>
<dbReference type="Gene3D" id="3.30.379.10">
    <property type="entry name" value="Chitobiase/beta-hexosaminidase domain 2-like"/>
    <property type="match status" value="1"/>
</dbReference>
<keyword evidence="4 7" id="KW-0378">Hydrolase</keyword>
<dbReference type="SUPFAM" id="SSF140657">
    <property type="entry name" value="Hyaluronidase post-catalytic domain-like"/>
    <property type="match status" value="1"/>
</dbReference>
<dbReference type="AlphaFoldDB" id="A0A3E5FTS8"/>
<organism evidence="11 12">
    <name type="scientific">Thomasclavelia spiroformis</name>
    <dbReference type="NCBI Taxonomy" id="29348"/>
    <lineage>
        <taxon>Bacteria</taxon>
        <taxon>Bacillati</taxon>
        <taxon>Bacillota</taxon>
        <taxon>Erysipelotrichia</taxon>
        <taxon>Erysipelotrichales</taxon>
        <taxon>Coprobacillaceae</taxon>
        <taxon>Thomasclavelia</taxon>
    </lineage>
</organism>
<feature type="active site" description="Proton donor" evidence="7">
    <location>
        <position position="301"/>
    </location>
</feature>
<dbReference type="Pfam" id="PF07555">
    <property type="entry name" value="NAGidase"/>
    <property type="match status" value="1"/>
</dbReference>
<evidence type="ECO:0000256" key="3">
    <source>
        <dbReference type="ARBA" id="ARBA00022729"/>
    </source>
</evidence>
<keyword evidence="5" id="KW-0572">Peptidoglycan-anchor</keyword>
<dbReference type="InterPro" id="IPR019931">
    <property type="entry name" value="LPXTG_anchor"/>
</dbReference>
<dbReference type="Gene3D" id="2.60.120.260">
    <property type="entry name" value="Galactose-binding domain-like"/>
    <property type="match status" value="2"/>
</dbReference>
<dbReference type="InterPro" id="IPR011496">
    <property type="entry name" value="O-GlcNAcase_cat"/>
</dbReference>
<dbReference type="GO" id="GO:0005975">
    <property type="term" value="P:carbohydrate metabolic process"/>
    <property type="evidence" value="ECO:0007669"/>
    <property type="project" value="UniProtKB-ARBA"/>
</dbReference>
<gene>
    <name evidence="11" type="ORF">DXB31_01360</name>
</gene>
<sequence>MERKMKKKQVGLTTLAATLMISGMTLTQVNAKDELKVTMPVINPTPKTVNTLGNGMEISSFVNLIGADVADQDAVEELKRFLKENNIIINETNNENDTTIMLGEAEDNVAEINDMASTLKLPDAKEQKEEGYVLAANDNQIMIEGADESGTYYGVKTLKAMLQKKDGKNVLPEASIIDEPDMEERGIVEGFYGTPWSHEDRLNQLKFYGEQKLNLYIYAPKDDPYHRNQWRDPYPPEEMARMQELINTAKANKVDFVFAISPGIDIRFDGKEGEEDIQALIDKAQSMYDMGVRSFAIYFDDIADRSGDKQANVLNQFNERFIKTHEDVKPLITVPTEYFYSGMMQNGNKSPYTAAFSENLDKDIQVMWTGNEVVSQGVSTEDAKNAYNVFERKMALFWNYPVNDYNTKKLALGPIYGLSSEVEDTISTLAMNPMEFAETSKISIYTGADYSWNLKAYDPETSFKNAVNELYGENAEDFYYFANHTTRVDNGRPDAPEMQALVDTYFTKVLSGKDVSFERTALIGEFEKMEEVSKRLKTNLPKEVLEETSKQLDAFATNAKYAKEAMEMMDAILSNDVVSWWELKQSSLEHQDAMLNANAQVSNVVKNFIAQAHEAGNKLYDNTIPKDRKEVIDYKGSASMEAQQYSEWWYTAKPYEASNFAIDNTDKAYMSKDNVEKDSYVQIDLGKEMDVYSIYLLQGRTETDKTVSGKFSYSIDGQNWIELGKEVSDYETILTNLNIKAQYIRFTASKAEDFQWFVRDFKVNKDISNEIASSSIEGYTGEVVRKIEESSDGTAPVVLAHYNDKIEVKAGDTFTLSLRDFKYIKDVKADFGVKGVVEFTRNDVDWVMATQDQLASHPIATRVRFRATENGMIKNATLKVTNEERNPGTYTSNYTFRDGYGLDHINNFDIASNAVSVTTEAGQYLQLDLGRVTHVRDLKLIFNESYSGDRPTDVTLSYSIDGEEWINLPYNIYSWYNEFTNVNVDARYLKYTVNQTRGGTWTRIGEFSVNTSAPETVWEASVNGKQPTNRVTNMNDYDLSTNYSPVSNIKAGDTIVYHFNKDRDLKRLHVLQSSKNITEAKVIARTVDRKEIVLGTLDKGYTILDMPKQVDVESIKIEFTKDFTVDENNPVEIYEVTPEFYTLDEIKEQAKVLIKEAKELLKTPTNTKDGKEVLESAISSLEALVDSSTDRHEITNGINELKAAMEYYKSGNSGEDNGNNNGDNGAIKPDSPDTGESTNTTLFATMLMASAAMLTFLKRKKSED</sequence>
<dbReference type="Pfam" id="PF21774">
    <property type="entry name" value="NagJ_C"/>
    <property type="match status" value="1"/>
</dbReference>
<comment type="caution">
    <text evidence="11">The sequence shown here is derived from an EMBL/GenBank/DDBJ whole genome shotgun (WGS) entry which is preliminary data.</text>
</comment>
<evidence type="ECO:0000256" key="7">
    <source>
        <dbReference type="PROSITE-ProRule" id="PRU01353"/>
    </source>
</evidence>
<dbReference type="Pfam" id="PF02838">
    <property type="entry name" value="Glyco_hydro_20b"/>
    <property type="match status" value="1"/>
</dbReference>
<protein>
    <submittedName>
        <fullName evidence="11">LPXTG cell wall anchor domain-containing protein</fullName>
    </submittedName>
</protein>
<dbReference type="InterPro" id="IPR017853">
    <property type="entry name" value="GH"/>
</dbReference>
<dbReference type="SUPFAM" id="SSF51445">
    <property type="entry name" value="(Trans)glycosidases"/>
    <property type="match status" value="1"/>
</dbReference>
<dbReference type="GO" id="GO:0015929">
    <property type="term" value="F:hexosaminidase activity"/>
    <property type="evidence" value="ECO:0007669"/>
    <property type="project" value="UniProtKB-ARBA"/>
</dbReference>
<proteinExistence type="inferred from homology"/>
<dbReference type="SUPFAM" id="SSF49785">
    <property type="entry name" value="Galactose-binding domain-like"/>
    <property type="match status" value="2"/>
</dbReference>
<dbReference type="InterPro" id="IPR049019">
    <property type="entry name" value="NagJ-like_helical"/>
</dbReference>
<dbReference type="InterPro" id="IPR015882">
    <property type="entry name" value="HEX_bac_N"/>
</dbReference>
<evidence type="ECO:0000256" key="9">
    <source>
        <dbReference type="SAM" id="SignalP"/>
    </source>
</evidence>
<keyword evidence="2" id="KW-0964">Secreted</keyword>
<dbReference type="Gene3D" id="1.20.58.460">
    <property type="entry name" value="Hyaluronidase post-catalytic domain-like"/>
    <property type="match status" value="1"/>
</dbReference>
<evidence type="ECO:0000259" key="10">
    <source>
        <dbReference type="PROSITE" id="PS52009"/>
    </source>
</evidence>